<evidence type="ECO:0000313" key="4">
    <source>
        <dbReference type="EMBL" id="CDF90733.1"/>
    </source>
</evidence>
<feature type="coiled-coil region" evidence="1">
    <location>
        <begin position="1862"/>
        <end position="1913"/>
    </location>
</feature>
<keyword evidence="1" id="KW-0175">Coiled coil</keyword>
<name>A0A8J2TA78_ZYGB2</name>
<feature type="compositionally biased region" description="Low complexity" evidence="2">
    <location>
        <begin position="2259"/>
        <end position="2268"/>
    </location>
</feature>
<organism evidence="4 5">
    <name type="scientific">Zygosaccharomyces bailii (strain CLIB 213 / ATCC 58445 / CBS 680 / BCRC 21525 / NBRC 1098 / NCYC 1416 / NRRL Y-2227)</name>
    <dbReference type="NCBI Taxonomy" id="1333698"/>
    <lineage>
        <taxon>Eukaryota</taxon>
        <taxon>Fungi</taxon>
        <taxon>Dikarya</taxon>
        <taxon>Ascomycota</taxon>
        <taxon>Saccharomycotina</taxon>
        <taxon>Saccharomycetes</taxon>
        <taxon>Saccharomycetales</taxon>
        <taxon>Saccharomycetaceae</taxon>
        <taxon>Zygosaccharomyces</taxon>
    </lineage>
</organism>
<evidence type="ECO:0000313" key="5">
    <source>
        <dbReference type="Proteomes" id="UP000019375"/>
    </source>
</evidence>
<feature type="region of interest" description="Disordered" evidence="2">
    <location>
        <begin position="2105"/>
        <end position="2135"/>
    </location>
</feature>
<dbReference type="GO" id="GO:0032065">
    <property type="term" value="P:maintenance of protein location in cell cortex"/>
    <property type="evidence" value="ECO:0007669"/>
    <property type="project" value="InterPro"/>
</dbReference>
<dbReference type="PROSITE" id="PS50003">
    <property type="entry name" value="PH_DOMAIN"/>
    <property type="match status" value="1"/>
</dbReference>
<proteinExistence type="predicted"/>
<evidence type="ECO:0000259" key="3">
    <source>
        <dbReference type="PROSITE" id="PS50003"/>
    </source>
</evidence>
<sequence length="2478" mass="280668">MSSNSNKRESLLTQLENMHKQLNDESEAKAGQSNATDVTQGAGIKKPNLFSNVLNRREKANPMPMFAGSAAHNGVLTANNGKDMSFVMGLSENLLVECRRLQAENEKKTKKLKQVQEEFEQVDEKHKKLDSFHQLTTKELNALRDTNWELEVKVQQFTVELRELKDKLGKNRKELKTEQENSQNTKAELEVAVLQRSGLEKELSQREKEHSSELTDLKKQISELNDENDSLYTKLQTLDEISIDRKALQVELSQSNKLTDQLKQQIVHLETRNKDYAENFTASQKQISQSNVVIDQLKQQVLNLEAEGKMTINAKVIESELSQSRNEVIKLREQLVSLEAKQTSYPQDLQLELSNSKQLVEDLRQQLKKLKGNKSGKGKSKVQKNKNDSTHSENIKEASGDEKEVINSRDSAIMAEGSERGDVHYDISEFSLTELEKYAKLYNMILVPETEYTTTNSKDSKKTDSQEQLVNTVGDTNLLALPNDNSSKKKSVDDSTSIESMIKKLESSGYRVLSFPEFNEKQEQLKELEDPSETFLMSKASHLHKILISQDSYDKLANPTLSQLSSKLEELGFTIMKIDEHEKLLESIEKPNSKYLEEKLALNNKVAISKEEYKQYTSPNEKFIKDHAKAIGYVAVIKESYETMKKQVTQPSIETILKNLEKDDYRGIISQFCAKHHLVLLEKSKHDQLISSINNPSRKYLEEKCPSQQIQPVPVDKYNKLLQDLKNPTLDFMNEKAASMNKKLIPIKTYQKLQSTSEKPTLEFIKENAKKSGFILLSESDYISMKKMLDEPDLEYLQSRAKHHKLVDLDTYRLLKQNFDNPPLEFLTQKASAKDYDLVGTNTHKELLRKAMHPSEAEVKHFAEGLGAVLVQVHEYESLKAAENSPSKDFIVEKAKKLNLVVMSEKEYQKSQKIASDKNYLLSSIKQFGFIPVPAPELITLRGSTLENSSLDNIEKKLQSLGYVAVPYERFKELNRPLTERATKEETLLLCSKYSFKPVSLGEYQKLKDDSKPTVYSEDELVGALKSRGYVVLAEDEYNDMKGLIASPTAEFLQKHAATQGSIIIARKEHEKQVNMIAQPSLAYLKEKTSVLGYRIESEKELDKLHKQLDSPSSDYLQQKAPLLNMKIVSQEKYQKMMNEINNPSLSYLQSKAAAMKKQVIDGAEYRELQRKTTFPTLEEIEAYAVTLNMVLVVKDEQENLLKQVNHPTLDYLKQSLEQYDAIPVALPEYNSLRKNVEEPTTDYLSDKAASRDMLIVSKAEYNKQMERLIDPSEKDVIEDAKKFSKILASPSDLKTTEEAHLVEDIEKGNSVVISRNELIELKQAVKNPSEDTMKSGLEKLNYVVRQSREFEELIRRVETPSLDEIANSAKSQGYVLVRAQDLAKHTTVDTEDLDSLTQSGSYVLLNADEYDGLLKSSAGKMSKREIMAICKKFELIPVLSSEYEQFTVPPDVNKIKQYALDNDMTVISCKDFDLLKAKAEIPLEQSVKKFTEEQNLMLLEKSSYDRLLNKISNPSKEELKKQAGKIGLAVIPADQYNIFVERTNKQQLFVQNSYDEKENRRSLASHKSNENSETSRVITGGYDTTSSGVVPLNLAQSNIYGAAEKLGLTILSTEEYKNLLSKKFVTDGTSYNELEELAKKFAMKLVPLKSPADDKSSTSASQLRLTIADESRNALIKTRSSNSTIVSMNTTYYDADEENQADKFIACNKEIQEKTYTQVDDHSQASLPEKTIPSDTSLETSVIKRSETLKDDDLKQNAAAEGFVLVSAQEYDEILKLKGKMKSSSILHAEDDVSWYDASDFGDDINEETALLAKRAGRLGQSLLPTPVYQEYLHYKNATTKEMLEEQATQLGLIVLEEEAFNELTLKADESKDRMKDLANKYGYHMMSGEEYTNLKEQSQNAEIDSANIQSKAQELGYHVLTEKEYEDLKETLCEGTRKLTKEELQEKAAEYGLVTLPMKAYEELTSSGHARKPLKITRDELEERASEMGFTAVPNDRYKELVCSRATQELPRGELEKRASQLNLVILSTSEYKRLTSKPNVTKEVITSRAKEYGLTMVPTKTYDALTVQNLSMNSKEGLSSHAQKLGLRVLDEEQYGDLLNNTKHQGVSKKDAERKNSVKEIQPAKKNTGSSLSKDDIVNACGKFGMVAISKKEHVRLHNLAKTESLKQRAQEANMICLPRSTMVASPASYSSKQEDDVVVLPTAYYKKLLSKEISTISKRKQQERDMKPAQKPLQKPEHEMRFVQATQKPKEKRSAASLRSTASRSGKRDLAGPRSATAFPAAAHNEPSAIPRDKSMGALSLNTIESLDDPSIIPALTQVVIGEYLHKYYQVLGLGQESRHERYFWVHPYTLTLYWSPTNPVLESPANHRARCASIVGVDSVNDKNASQGIYHKILVITTDTRVIKIACPSRQRHNVWYNSLRYLMQRSMDGINLEDIAENPGDTMYSGKIYPLSKHTSQKLPRSKSMSLLKGKH</sequence>
<dbReference type="Pfam" id="PF12814">
    <property type="entry name" value="Mcp5_PH"/>
    <property type="match status" value="1"/>
</dbReference>
<dbReference type="PANTHER" id="PTHR28190:SF1">
    <property type="entry name" value="NUCLEAR MIGRATION PROTEIN NUM1"/>
    <property type="match status" value="1"/>
</dbReference>
<dbReference type="GO" id="GO:0015631">
    <property type="term" value="F:tubulin binding"/>
    <property type="evidence" value="ECO:0007669"/>
    <property type="project" value="TreeGrafter"/>
</dbReference>
<feature type="region of interest" description="Disordered" evidence="2">
    <location>
        <begin position="2220"/>
        <end position="2298"/>
    </location>
</feature>
<feature type="region of interest" description="Disordered" evidence="2">
    <location>
        <begin position="1560"/>
        <end position="1581"/>
    </location>
</feature>
<dbReference type="SMART" id="SM00233">
    <property type="entry name" value="PH"/>
    <property type="match status" value="1"/>
</dbReference>
<feature type="compositionally biased region" description="Basic and acidic residues" evidence="2">
    <location>
        <begin position="2111"/>
        <end position="2121"/>
    </location>
</feature>
<feature type="coiled-coil region" evidence="1">
    <location>
        <begin position="5"/>
        <end position="32"/>
    </location>
</feature>
<feature type="compositionally biased region" description="Polar residues" evidence="2">
    <location>
        <begin position="1572"/>
        <end position="1581"/>
    </location>
</feature>
<evidence type="ECO:0000256" key="2">
    <source>
        <dbReference type="SAM" id="MobiDB-lite"/>
    </source>
</evidence>
<feature type="domain" description="PH" evidence="3">
    <location>
        <begin position="2322"/>
        <end position="2430"/>
    </location>
</feature>
<dbReference type="GO" id="GO:0005938">
    <property type="term" value="C:cell cortex"/>
    <property type="evidence" value="ECO:0007669"/>
    <property type="project" value="InterPro"/>
</dbReference>
<dbReference type="GO" id="GO:0000226">
    <property type="term" value="P:microtubule cytoskeleton organization"/>
    <property type="evidence" value="ECO:0007669"/>
    <property type="project" value="TreeGrafter"/>
</dbReference>
<feature type="region of interest" description="Disordered" evidence="2">
    <location>
        <begin position="369"/>
        <end position="407"/>
    </location>
</feature>
<dbReference type="GO" id="GO:0005739">
    <property type="term" value="C:mitochondrion"/>
    <property type="evidence" value="ECO:0007669"/>
    <property type="project" value="TreeGrafter"/>
</dbReference>
<dbReference type="EMBL" id="HG316461">
    <property type="protein sequence ID" value="CDF90733.1"/>
    <property type="molecule type" value="Genomic_DNA"/>
</dbReference>
<reference evidence="5" key="1">
    <citation type="journal article" date="2013" name="Genome Announc.">
        <title>Genome sequence of the food spoilage yeast Zygosaccharomyces bailii CLIB 213(T).</title>
        <authorList>
            <person name="Galeote V."/>
            <person name="Bigey F."/>
            <person name="Devillers H."/>
            <person name="Neuveglise C."/>
            <person name="Dequin S."/>
        </authorList>
    </citation>
    <scope>NUCLEOTIDE SEQUENCE [LARGE SCALE GENOMIC DNA]</scope>
    <source>
        <strain evidence="5">CLIB 213 / ATCC 58445 / CBS 680 / CCRC 21525 / NBRC 1098 / NCYC 1416 / NRRL Y-2227</strain>
    </source>
</reference>
<evidence type="ECO:0000256" key="1">
    <source>
        <dbReference type="SAM" id="Coils"/>
    </source>
</evidence>
<dbReference type="PANTHER" id="PTHR28190">
    <property type="entry name" value="NUCLEAR MIGRATION PROTEIN NUM1"/>
    <property type="match status" value="1"/>
</dbReference>
<dbReference type="InterPro" id="IPR001849">
    <property type="entry name" value="PH_domain"/>
</dbReference>
<dbReference type="Proteomes" id="UP000019375">
    <property type="component" value="Unassembled WGS sequence"/>
</dbReference>
<accession>A0A8J2TA78</accession>
<dbReference type="InterPro" id="IPR024774">
    <property type="entry name" value="PH_dom-Mcp5-type"/>
</dbReference>
<dbReference type="InterPro" id="IPR053005">
    <property type="entry name" value="Nuclear_Pos-Cytoskel_Interact"/>
</dbReference>
<dbReference type="SUPFAM" id="SSF50729">
    <property type="entry name" value="PH domain-like"/>
    <property type="match status" value="1"/>
</dbReference>
<dbReference type="GO" id="GO:0005543">
    <property type="term" value="F:phospholipid binding"/>
    <property type="evidence" value="ECO:0007669"/>
    <property type="project" value="InterPro"/>
</dbReference>
<dbReference type="OrthoDB" id="2149224at2759"/>
<gene>
    <name evidence="4" type="ORF">BN860_01706g</name>
</gene>
<protein>
    <submittedName>
        <fullName evidence="4">ZYBA0S08-01706g1_1</fullName>
    </submittedName>
</protein>
<keyword evidence="5" id="KW-1185">Reference proteome</keyword>
<feature type="compositionally biased region" description="Basic residues" evidence="2">
    <location>
        <begin position="369"/>
        <end position="384"/>
    </location>
</feature>
<feature type="compositionally biased region" description="Basic and acidic residues" evidence="2">
    <location>
        <begin position="2224"/>
        <end position="2245"/>
    </location>
</feature>
<feature type="compositionally biased region" description="Basic and acidic residues" evidence="2">
    <location>
        <begin position="385"/>
        <end position="407"/>
    </location>
</feature>